<dbReference type="RefSeq" id="WP_111246745.1">
    <property type="nucleotide sequence ID" value="NZ_PIEU01000001.1"/>
</dbReference>
<dbReference type="AlphaFoldDB" id="A0A2W3ZVG4"/>
<name>A0A2W3ZVG4_9ENTE</name>
<evidence type="ECO:0000313" key="2">
    <source>
        <dbReference type="Proteomes" id="UP000249828"/>
    </source>
</evidence>
<gene>
    <name evidence="1" type="ORF">CI088_00080</name>
</gene>
<accession>A0A2W3ZVG4</accession>
<dbReference type="EMBL" id="PIEU01000001">
    <property type="protein sequence ID" value="PZL78204.1"/>
    <property type="molecule type" value="Genomic_DNA"/>
</dbReference>
<protein>
    <submittedName>
        <fullName evidence="1">Uncharacterized protein</fullName>
    </submittedName>
</protein>
<keyword evidence="2" id="KW-1185">Reference proteome</keyword>
<evidence type="ECO:0000313" key="1">
    <source>
        <dbReference type="EMBL" id="PZL78204.1"/>
    </source>
</evidence>
<dbReference type="Proteomes" id="UP000249828">
    <property type="component" value="Unassembled WGS sequence"/>
</dbReference>
<reference evidence="1 2" key="1">
    <citation type="submission" date="2017-11" db="EMBL/GenBank/DDBJ databases">
        <title>Draft genome sequence of Enterococcus plantarum TRW2 strain isolated from lettuce.</title>
        <authorList>
            <person name="Kim E.B."/>
            <person name="Marco M.L."/>
            <person name="Williams T.R."/>
            <person name="You I.H."/>
        </authorList>
    </citation>
    <scope>NUCLEOTIDE SEQUENCE [LARGE SCALE GENOMIC DNA]</scope>
    <source>
        <strain evidence="1 2">TRW2</strain>
    </source>
</reference>
<sequence length="174" mass="19858">MKSMILSKPLKKAAHDTGLTQKEIAKKTFLAYTTTNGHFNGYPVTTDNAVLYNVAFNNHDLAFTISQEMLGLMGLVDGCQIKKDALALNAFQRREAKQRKEVEAEREIACILGTTVSELTEKQKADLLCHSVEFADEILFEMSQLCRELEMIGMSFMDLMKQKIPYWKQQNWIE</sequence>
<proteinExistence type="predicted"/>
<organism evidence="1 2">
    <name type="scientific">Enterococcus plantarum</name>
    <dbReference type="NCBI Taxonomy" id="1077675"/>
    <lineage>
        <taxon>Bacteria</taxon>
        <taxon>Bacillati</taxon>
        <taxon>Bacillota</taxon>
        <taxon>Bacilli</taxon>
        <taxon>Lactobacillales</taxon>
        <taxon>Enterococcaceae</taxon>
        <taxon>Enterococcus</taxon>
    </lineage>
</organism>
<comment type="caution">
    <text evidence="1">The sequence shown here is derived from an EMBL/GenBank/DDBJ whole genome shotgun (WGS) entry which is preliminary data.</text>
</comment>